<keyword evidence="2" id="KW-0560">Oxidoreductase</keyword>
<dbReference type="Pfam" id="PF13561">
    <property type="entry name" value="adh_short_C2"/>
    <property type="match status" value="1"/>
</dbReference>
<dbReference type="InterPro" id="IPR002347">
    <property type="entry name" value="SDR_fam"/>
</dbReference>
<accession>A0ABW1SWF6</accession>
<dbReference type="Proteomes" id="UP001596138">
    <property type="component" value="Unassembled WGS sequence"/>
</dbReference>
<evidence type="ECO:0000256" key="1">
    <source>
        <dbReference type="ARBA" id="ARBA00006484"/>
    </source>
</evidence>
<protein>
    <submittedName>
        <fullName evidence="2">SDR family NAD(P)-dependent oxidoreductase</fullName>
        <ecNumber evidence="2">1.1.1.-</ecNumber>
    </submittedName>
</protein>
<keyword evidence="3" id="KW-1185">Reference proteome</keyword>
<sequence length="249" mass="26178">MSEARRPTAVVTGAGGGIGLVTALRLDRDGYRVWAVDVKDAAPELAGTGIVAVRADLTDPAAPAALLAEHLGDDGLDALVNAAGVAFFDRDVSALDVDEELWSRTFAVNLDGMRRMSAAAVPYMRRTAGAAMVHVASIAGLRGMDSPMDAYQVSKAGVVSLSRSIAVQLGPEGIRSNTVCPGAVLTPMIAHLYDEAPERRTRMEGKTPLRRLGRPEDIAAAVRWLLSSEASFVTGTDLVVDGGWIAQIV</sequence>
<comment type="similarity">
    <text evidence="1">Belongs to the short-chain dehydrogenases/reductases (SDR) family.</text>
</comment>
<dbReference type="EC" id="1.1.1.-" evidence="2"/>
<organism evidence="2 3">
    <name type="scientific">Longivirga aurantiaca</name>
    <dbReference type="NCBI Taxonomy" id="1837743"/>
    <lineage>
        <taxon>Bacteria</taxon>
        <taxon>Bacillati</taxon>
        <taxon>Actinomycetota</taxon>
        <taxon>Actinomycetes</taxon>
        <taxon>Sporichthyales</taxon>
        <taxon>Sporichthyaceae</taxon>
        <taxon>Longivirga</taxon>
    </lineage>
</organism>
<reference evidence="3" key="1">
    <citation type="journal article" date="2019" name="Int. J. Syst. Evol. Microbiol.">
        <title>The Global Catalogue of Microorganisms (GCM) 10K type strain sequencing project: providing services to taxonomists for standard genome sequencing and annotation.</title>
        <authorList>
            <consortium name="The Broad Institute Genomics Platform"/>
            <consortium name="The Broad Institute Genome Sequencing Center for Infectious Disease"/>
            <person name="Wu L."/>
            <person name="Ma J."/>
        </authorList>
    </citation>
    <scope>NUCLEOTIDE SEQUENCE [LARGE SCALE GENOMIC DNA]</scope>
    <source>
        <strain evidence="3">CGMCC 4.7317</strain>
    </source>
</reference>
<dbReference type="RefSeq" id="WP_386763446.1">
    <property type="nucleotide sequence ID" value="NZ_JBHSTI010000002.1"/>
</dbReference>
<evidence type="ECO:0000313" key="3">
    <source>
        <dbReference type="Proteomes" id="UP001596138"/>
    </source>
</evidence>
<gene>
    <name evidence="2" type="ORF">ACFQGU_00800</name>
</gene>
<dbReference type="EMBL" id="JBHSTI010000002">
    <property type="protein sequence ID" value="MFC6236400.1"/>
    <property type="molecule type" value="Genomic_DNA"/>
</dbReference>
<proteinExistence type="inferred from homology"/>
<dbReference type="SUPFAM" id="SSF51735">
    <property type="entry name" value="NAD(P)-binding Rossmann-fold domains"/>
    <property type="match status" value="1"/>
</dbReference>
<dbReference type="PANTHER" id="PTHR42760">
    <property type="entry name" value="SHORT-CHAIN DEHYDROGENASES/REDUCTASES FAMILY MEMBER"/>
    <property type="match status" value="1"/>
</dbReference>
<comment type="caution">
    <text evidence="2">The sequence shown here is derived from an EMBL/GenBank/DDBJ whole genome shotgun (WGS) entry which is preliminary data.</text>
</comment>
<dbReference type="InterPro" id="IPR036291">
    <property type="entry name" value="NAD(P)-bd_dom_sf"/>
</dbReference>
<dbReference type="PRINTS" id="PR00080">
    <property type="entry name" value="SDRFAMILY"/>
</dbReference>
<dbReference type="CDD" id="cd05233">
    <property type="entry name" value="SDR_c"/>
    <property type="match status" value="1"/>
</dbReference>
<dbReference type="PRINTS" id="PR00081">
    <property type="entry name" value="GDHRDH"/>
</dbReference>
<name>A0ABW1SWF6_9ACTN</name>
<dbReference type="Gene3D" id="3.40.50.720">
    <property type="entry name" value="NAD(P)-binding Rossmann-like Domain"/>
    <property type="match status" value="1"/>
</dbReference>
<dbReference type="PANTHER" id="PTHR42760:SF122">
    <property type="entry name" value="NAD(P)-BINDING PROTEIN"/>
    <property type="match status" value="1"/>
</dbReference>
<dbReference type="GO" id="GO:0016491">
    <property type="term" value="F:oxidoreductase activity"/>
    <property type="evidence" value="ECO:0007669"/>
    <property type="project" value="UniProtKB-KW"/>
</dbReference>
<evidence type="ECO:0000313" key="2">
    <source>
        <dbReference type="EMBL" id="MFC6236400.1"/>
    </source>
</evidence>